<keyword evidence="3" id="KW-0808">Transferase</keyword>
<feature type="transmembrane region" description="Helical" evidence="6">
    <location>
        <begin position="12"/>
        <end position="32"/>
    </location>
</feature>
<evidence type="ECO:0000256" key="5">
    <source>
        <dbReference type="ARBA" id="ARBA00023315"/>
    </source>
</evidence>
<reference evidence="8 9" key="1">
    <citation type="submission" date="2023-09" db="EMBL/GenBank/DDBJ databases">
        <authorList>
            <person name="Rey-Velasco X."/>
        </authorList>
    </citation>
    <scope>NUCLEOTIDE SEQUENCE [LARGE SCALE GENOMIC DNA]</scope>
    <source>
        <strain evidence="8 9">W345</strain>
    </source>
</reference>
<keyword evidence="5 8" id="KW-0012">Acyltransferase</keyword>
<dbReference type="GO" id="GO:0016746">
    <property type="term" value="F:acyltransferase activity"/>
    <property type="evidence" value="ECO:0007669"/>
    <property type="project" value="UniProtKB-KW"/>
</dbReference>
<evidence type="ECO:0000256" key="6">
    <source>
        <dbReference type="SAM" id="Phobius"/>
    </source>
</evidence>
<evidence type="ECO:0000256" key="2">
    <source>
        <dbReference type="ARBA" id="ARBA00022516"/>
    </source>
</evidence>
<sequence length="251" mass="27403">MIPNLLRRLYGLYALTLAVLVLLLIGAPLALLMPGLRQRRWVGRNAVHVWLWCVGTPLRVKGQERLPAEPCVVVSNHASYLDGPLLMAGLPWRFTFVVQHGAANWPLAGRVIKAMGVRFVERESKRAGAAQLRTLIRRLGQGESLAVFPEGTFKADPALLKFHGGAFLMAAHAGVPVVPAVIRGSRRFLGDGQILPNPSRLEVELFEPVHVSGTDRASVALACRLARETILRHCGEVDGTHANAMEYPSPP</sequence>
<comment type="caution">
    <text evidence="8">The sequence shown here is derived from an EMBL/GenBank/DDBJ whole genome shotgun (WGS) entry which is preliminary data.</text>
</comment>
<keyword evidence="9" id="KW-1185">Reference proteome</keyword>
<keyword evidence="6" id="KW-0812">Transmembrane</keyword>
<comment type="pathway">
    <text evidence="1">Lipid metabolism.</text>
</comment>
<evidence type="ECO:0000256" key="4">
    <source>
        <dbReference type="ARBA" id="ARBA00023098"/>
    </source>
</evidence>
<accession>A0ABU2WN81</accession>
<evidence type="ECO:0000313" key="8">
    <source>
        <dbReference type="EMBL" id="MDT0499000.1"/>
    </source>
</evidence>
<protein>
    <submittedName>
        <fullName evidence="8">Lysophospholipid acyltransferase family protein</fullName>
    </submittedName>
</protein>
<dbReference type="CDD" id="cd07989">
    <property type="entry name" value="LPLAT_AGPAT-like"/>
    <property type="match status" value="1"/>
</dbReference>
<name>A0ABU2WN81_9GAMM</name>
<dbReference type="EMBL" id="JAVRIC010000032">
    <property type="protein sequence ID" value="MDT0499000.1"/>
    <property type="molecule type" value="Genomic_DNA"/>
</dbReference>
<dbReference type="SMART" id="SM00563">
    <property type="entry name" value="PlsC"/>
    <property type="match status" value="1"/>
</dbReference>
<dbReference type="Proteomes" id="UP001254608">
    <property type="component" value="Unassembled WGS sequence"/>
</dbReference>
<dbReference type="InterPro" id="IPR002123">
    <property type="entry name" value="Plipid/glycerol_acylTrfase"/>
</dbReference>
<keyword evidence="2" id="KW-0444">Lipid biosynthesis</keyword>
<proteinExistence type="predicted"/>
<feature type="domain" description="Phospholipid/glycerol acyltransferase" evidence="7">
    <location>
        <begin position="71"/>
        <end position="185"/>
    </location>
</feature>
<dbReference type="SUPFAM" id="SSF69593">
    <property type="entry name" value="Glycerol-3-phosphate (1)-acyltransferase"/>
    <property type="match status" value="1"/>
</dbReference>
<keyword evidence="4" id="KW-0443">Lipid metabolism</keyword>
<dbReference type="RefSeq" id="WP_311366412.1">
    <property type="nucleotide sequence ID" value="NZ_JAVRIC010000032.1"/>
</dbReference>
<keyword evidence="6" id="KW-0472">Membrane</keyword>
<evidence type="ECO:0000256" key="3">
    <source>
        <dbReference type="ARBA" id="ARBA00022679"/>
    </source>
</evidence>
<dbReference type="PANTHER" id="PTHR10434:SF64">
    <property type="entry name" value="1-ACYL-SN-GLYCEROL-3-PHOSPHATE ACYLTRANSFERASE-RELATED"/>
    <property type="match status" value="1"/>
</dbReference>
<dbReference type="PANTHER" id="PTHR10434">
    <property type="entry name" value="1-ACYL-SN-GLYCEROL-3-PHOSPHATE ACYLTRANSFERASE"/>
    <property type="match status" value="1"/>
</dbReference>
<evidence type="ECO:0000313" key="9">
    <source>
        <dbReference type="Proteomes" id="UP001254608"/>
    </source>
</evidence>
<keyword evidence="6" id="KW-1133">Transmembrane helix</keyword>
<evidence type="ECO:0000256" key="1">
    <source>
        <dbReference type="ARBA" id="ARBA00005189"/>
    </source>
</evidence>
<dbReference type="Pfam" id="PF01553">
    <property type="entry name" value="Acyltransferase"/>
    <property type="match status" value="1"/>
</dbReference>
<evidence type="ECO:0000259" key="7">
    <source>
        <dbReference type="SMART" id="SM00563"/>
    </source>
</evidence>
<organism evidence="8 9">
    <name type="scientific">Banduia mediterranea</name>
    <dbReference type="NCBI Taxonomy" id="3075609"/>
    <lineage>
        <taxon>Bacteria</taxon>
        <taxon>Pseudomonadati</taxon>
        <taxon>Pseudomonadota</taxon>
        <taxon>Gammaproteobacteria</taxon>
        <taxon>Nevskiales</taxon>
        <taxon>Algiphilaceae</taxon>
        <taxon>Banduia</taxon>
    </lineage>
</organism>
<gene>
    <name evidence="8" type="ORF">RM530_16780</name>
</gene>